<protein>
    <submittedName>
        <fullName evidence="3">Uncharacterized protein</fullName>
    </submittedName>
</protein>
<feature type="compositionally biased region" description="Pro residues" evidence="1">
    <location>
        <begin position="494"/>
        <end position="504"/>
    </location>
</feature>
<name>A0AAD7CF48_9AGAR</name>
<accession>A0AAD7CF48</accession>
<proteinExistence type="predicted"/>
<evidence type="ECO:0000256" key="1">
    <source>
        <dbReference type="SAM" id="MobiDB-lite"/>
    </source>
</evidence>
<feature type="transmembrane region" description="Helical" evidence="2">
    <location>
        <begin position="39"/>
        <end position="62"/>
    </location>
</feature>
<dbReference type="Gene3D" id="2.60.120.260">
    <property type="entry name" value="Galactose-binding domain-like"/>
    <property type="match status" value="2"/>
</dbReference>
<keyword evidence="2" id="KW-0812">Transmembrane</keyword>
<feature type="transmembrane region" description="Helical" evidence="2">
    <location>
        <begin position="357"/>
        <end position="380"/>
    </location>
</feature>
<comment type="caution">
    <text evidence="3">The sequence shown here is derived from an EMBL/GenBank/DDBJ whole genome shotgun (WGS) entry which is preliminary data.</text>
</comment>
<dbReference type="AlphaFoldDB" id="A0AAD7CF48"/>
<keyword evidence="2" id="KW-1133">Transmembrane helix</keyword>
<feature type="region of interest" description="Disordered" evidence="1">
    <location>
        <begin position="475"/>
        <end position="504"/>
    </location>
</feature>
<dbReference type="Proteomes" id="UP001221142">
    <property type="component" value="Unassembled WGS sequence"/>
</dbReference>
<evidence type="ECO:0000256" key="2">
    <source>
        <dbReference type="SAM" id="Phobius"/>
    </source>
</evidence>
<gene>
    <name evidence="3" type="ORF">FB45DRAFT_187096</name>
</gene>
<sequence length="504" mass="52669">MQTRPSVGDICTAASRYSTRRHAPVSACFHLAWSRFRSFFPSVSFFLFSFFFILFRAASMAFNLTIDDCSPLISYGPSGAWQDTESNVQGYLGNGLHSTTAQGATATINFNGTGIQIYGGHKPGYGTYSLTVDGTTVSSGSANSPAVAAQQLLASASGLNNGPHTAVLTSTGVGMDIDAVNLNAQIGAVGSTPTSTLFDDTDPAVTYAGAWETHTNNSMYVDSTLHYTQAPGAAASLTFSGNAVAVYGTVSPDHAGIQVSVDGKSVIVDGGSDSTNGLHAQTLLYYADGLDDSQHVLIVTNTGQQPGTGPFIDIDAVNVYSATSPSPAASSPAAAGDNGAKPSTIATQSSGLSKGTLGGIIGGSLFIVLALLGLFLFLFLRRRKARSQRVMMEPKTPLGAMLPLQGPRFTPVSPQQPQPTFLSPIFTKSKNSLSRLSKHSIAPSYYASNTSNSRSSFDSTTALVPSVPTLAMPRVPARAQPDVIIQKRGAPGRPTRPPPLELDR</sequence>
<keyword evidence="2" id="KW-0472">Membrane</keyword>
<reference evidence="3" key="1">
    <citation type="submission" date="2023-03" db="EMBL/GenBank/DDBJ databases">
        <title>Massive genome expansion in bonnet fungi (Mycena s.s.) driven by repeated elements and novel gene families across ecological guilds.</title>
        <authorList>
            <consortium name="Lawrence Berkeley National Laboratory"/>
            <person name="Harder C.B."/>
            <person name="Miyauchi S."/>
            <person name="Viragh M."/>
            <person name="Kuo A."/>
            <person name="Thoen E."/>
            <person name="Andreopoulos B."/>
            <person name="Lu D."/>
            <person name="Skrede I."/>
            <person name="Drula E."/>
            <person name="Henrissat B."/>
            <person name="Morin E."/>
            <person name="Kohler A."/>
            <person name="Barry K."/>
            <person name="LaButti K."/>
            <person name="Morin E."/>
            <person name="Salamov A."/>
            <person name="Lipzen A."/>
            <person name="Mereny Z."/>
            <person name="Hegedus B."/>
            <person name="Baldrian P."/>
            <person name="Stursova M."/>
            <person name="Weitz H."/>
            <person name="Taylor A."/>
            <person name="Grigoriev I.V."/>
            <person name="Nagy L.G."/>
            <person name="Martin F."/>
            <person name="Kauserud H."/>
        </authorList>
    </citation>
    <scope>NUCLEOTIDE SEQUENCE</scope>
    <source>
        <strain evidence="3">9284</strain>
    </source>
</reference>
<evidence type="ECO:0000313" key="4">
    <source>
        <dbReference type="Proteomes" id="UP001221142"/>
    </source>
</evidence>
<evidence type="ECO:0000313" key="3">
    <source>
        <dbReference type="EMBL" id="KAJ7647048.1"/>
    </source>
</evidence>
<dbReference type="EMBL" id="JARKIF010000002">
    <property type="protein sequence ID" value="KAJ7647048.1"/>
    <property type="molecule type" value="Genomic_DNA"/>
</dbReference>
<keyword evidence="4" id="KW-1185">Reference proteome</keyword>
<organism evidence="3 4">
    <name type="scientific">Roridomyces roridus</name>
    <dbReference type="NCBI Taxonomy" id="1738132"/>
    <lineage>
        <taxon>Eukaryota</taxon>
        <taxon>Fungi</taxon>
        <taxon>Dikarya</taxon>
        <taxon>Basidiomycota</taxon>
        <taxon>Agaricomycotina</taxon>
        <taxon>Agaricomycetes</taxon>
        <taxon>Agaricomycetidae</taxon>
        <taxon>Agaricales</taxon>
        <taxon>Marasmiineae</taxon>
        <taxon>Mycenaceae</taxon>
        <taxon>Roridomyces</taxon>
    </lineage>
</organism>